<dbReference type="OrthoDB" id="9772133at2"/>
<proteinExistence type="predicted"/>
<evidence type="ECO:0008006" key="4">
    <source>
        <dbReference type="Google" id="ProtNLM"/>
    </source>
</evidence>
<protein>
    <recommendedName>
        <fullName evidence="4">Beta-lactamase</fullName>
    </recommendedName>
</protein>
<name>C8PIV1_9BACT</name>
<dbReference type="EMBL" id="ACYG01000027">
    <property type="protein sequence ID" value="EEV16856.1"/>
    <property type="molecule type" value="Genomic_DNA"/>
</dbReference>
<evidence type="ECO:0000256" key="1">
    <source>
        <dbReference type="SAM" id="SignalP"/>
    </source>
</evidence>
<organism evidence="2 3">
    <name type="scientific">Campylobacter gracilis RM3268</name>
    <dbReference type="NCBI Taxonomy" id="553220"/>
    <lineage>
        <taxon>Bacteria</taxon>
        <taxon>Pseudomonadati</taxon>
        <taxon>Campylobacterota</taxon>
        <taxon>Epsilonproteobacteria</taxon>
        <taxon>Campylobacterales</taxon>
        <taxon>Campylobacteraceae</taxon>
        <taxon>Campylobacter</taxon>
    </lineage>
</organism>
<feature type="chain" id="PRO_5002991119" description="Beta-lactamase" evidence="1">
    <location>
        <begin position="19"/>
        <end position="179"/>
    </location>
</feature>
<keyword evidence="1" id="KW-0732">Signal</keyword>
<dbReference type="RefSeq" id="WP_005871697.1">
    <property type="nucleotide sequence ID" value="NZ_ACYG01000027.1"/>
</dbReference>
<gene>
    <name evidence="2" type="ORF">CAMGR0001_1150</name>
</gene>
<keyword evidence="3" id="KW-1185">Reference proteome</keyword>
<reference evidence="2 3" key="1">
    <citation type="submission" date="2009-07" db="EMBL/GenBank/DDBJ databases">
        <authorList>
            <person name="Madupu R."/>
            <person name="Sebastian Y."/>
            <person name="Durkin A.S."/>
            <person name="Torralba M."/>
            <person name="Methe B."/>
            <person name="Sutton G.G."/>
            <person name="Strausberg R.L."/>
            <person name="Nelson K.E."/>
        </authorList>
    </citation>
    <scope>NUCLEOTIDE SEQUENCE [LARGE SCALE GENOMIC DNA]</scope>
    <source>
        <strain evidence="2 3">RM3268</strain>
    </source>
</reference>
<accession>C8PIV1</accession>
<feature type="signal peptide" evidence="1">
    <location>
        <begin position="1"/>
        <end position="18"/>
    </location>
</feature>
<dbReference type="STRING" id="824.CGRAC_0985"/>
<dbReference type="SUPFAM" id="SSF81901">
    <property type="entry name" value="HCP-like"/>
    <property type="match status" value="1"/>
</dbReference>
<dbReference type="AlphaFoldDB" id="C8PIV1"/>
<dbReference type="Proteomes" id="UP000005709">
    <property type="component" value="Unassembled WGS sequence"/>
</dbReference>
<evidence type="ECO:0000313" key="3">
    <source>
        <dbReference type="Proteomes" id="UP000005709"/>
    </source>
</evidence>
<sequence length="179" mass="20707">MKKFYLKIWLLAFIMAFAATLAAAKSHLTSLIKLEDFNNEEQRMLFKSCDYGDGKYGSCNKLVEILSKECEDGNMRSCTIQSDFLQSLFREEEAMKYLIKLCDANLIEYCMGLGWEDIEFNGNIQRAIRSFEKVCDSKLKNSELFCKMNEELKSCLKDKECNPIIKGKALLKRTVEELK</sequence>
<evidence type="ECO:0000313" key="2">
    <source>
        <dbReference type="EMBL" id="EEV16856.1"/>
    </source>
</evidence>
<comment type="caution">
    <text evidence="2">The sequence shown here is derived from an EMBL/GenBank/DDBJ whole genome shotgun (WGS) entry which is preliminary data.</text>
</comment>